<dbReference type="PANTHER" id="PTHR31111:SF125">
    <property type="entry name" value="F-BOX PROTEIN CPR30-LIKE"/>
    <property type="match status" value="1"/>
</dbReference>
<dbReference type="SMART" id="SM00256">
    <property type="entry name" value="FBOX"/>
    <property type="match status" value="1"/>
</dbReference>
<dbReference type="Pfam" id="PF00646">
    <property type="entry name" value="F-box"/>
    <property type="match status" value="1"/>
</dbReference>
<evidence type="ECO:0000313" key="3">
    <source>
        <dbReference type="Proteomes" id="UP001634007"/>
    </source>
</evidence>
<feature type="domain" description="F-box" evidence="1">
    <location>
        <begin position="61"/>
        <end position="106"/>
    </location>
</feature>
<dbReference type="InterPro" id="IPR013187">
    <property type="entry name" value="F-box-assoc_dom_typ3"/>
</dbReference>
<dbReference type="InterPro" id="IPR017451">
    <property type="entry name" value="F-box-assoc_interact_dom"/>
</dbReference>
<sequence length="439" mass="49286">MNGILFLIFFYKKELLLLLHRNRGLPRLCFRVFFFVMVRNLQGPTEKQPRRTREEEATGENAGLTELPTEIISNILSRLPVKTLLRIRSVSKGWRSIIDHRSFADLVLAQSLGSSDVTSLISIVGNIEPTRFGRRFFSLDHQTGFAVPLGQLDQTINSTGQDWQSVNGLICFDIGDLTYVCNISTREVRALPPAGPDFPVHLHRGMHSFSALGFDPVTRRYKVMKTWVSNALNHAGEVITAHKILTLGTHSWRKIDSGPIDFPCGGSVCINGSIHFLTLDLMSNKIIVAFDVETEKFRTLTLPDGALNQVQKMKLIAFGGCLTVLDYEHLEDENSMSLYVLEDYKNRVWMERPIVLPRSWKEDLSRSERFLIGSVRAGEILLAPKVTAGEVYFLSYDVEKGILKKVQVHGLPPSLLRSPVIIACAPIGYVHSILALSEV</sequence>
<dbReference type="InterPro" id="IPR036047">
    <property type="entry name" value="F-box-like_dom_sf"/>
</dbReference>
<proteinExistence type="predicted"/>
<evidence type="ECO:0000259" key="1">
    <source>
        <dbReference type="PROSITE" id="PS50181"/>
    </source>
</evidence>
<gene>
    <name evidence="2" type="ORF">ACJRO7_028427</name>
</gene>
<dbReference type="SUPFAM" id="SSF81383">
    <property type="entry name" value="F-box domain"/>
    <property type="match status" value="1"/>
</dbReference>
<dbReference type="InterPro" id="IPR001810">
    <property type="entry name" value="F-box_dom"/>
</dbReference>
<dbReference type="PROSITE" id="PS50181">
    <property type="entry name" value="FBOX"/>
    <property type="match status" value="1"/>
</dbReference>
<keyword evidence="3" id="KW-1185">Reference proteome</keyword>
<comment type="caution">
    <text evidence="2">The sequence shown here is derived from an EMBL/GenBank/DDBJ whole genome shotgun (WGS) entry which is preliminary data.</text>
</comment>
<evidence type="ECO:0000313" key="2">
    <source>
        <dbReference type="EMBL" id="KAL3731542.1"/>
    </source>
</evidence>
<dbReference type="Proteomes" id="UP001634007">
    <property type="component" value="Unassembled WGS sequence"/>
</dbReference>
<protein>
    <recommendedName>
        <fullName evidence="1">F-box domain-containing protein</fullName>
    </recommendedName>
</protein>
<dbReference type="PANTHER" id="PTHR31111">
    <property type="entry name" value="BNAA05G37150D PROTEIN-RELATED"/>
    <property type="match status" value="1"/>
</dbReference>
<reference evidence="2 3" key="1">
    <citation type="submission" date="2024-11" db="EMBL/GenBank/DDBJ databases">
        <title>Chromosome-level genome assembly of Eucalyptus globulus Labill. provides insights into its genome evolution.</title>
        <authorList>
            <person name="Li X."/>
        </authorList>
    </citation>
    <scope>NUCLEOTIDE SEQUENCE [LARGE SCALE GENOMIC DNA]</scope>
    <source>
        <strain evidence="2">CL2024</strain>
        <tissue evidence="2">Fresh tender leaves</tissue>
    </source>
</reference>
<dbReference type="CDD" id="cd22157">
    <property type="entry name" value="F-box_AtFBW1-like"/>
    <property type="match status" value="1"/>
</dbReference>
<accession>A0ABD3K1E5</accession>
<dbReference type="Gene3D" id="1.20.1280.50">
    <property type="match status" value="1"/>
</dbReference>
<organism evidence="2 3">
    <name type="scientific">Eucalyptus globulus</name>
    <name type="common">Tasmanian blue gum</name>
    <dbReference type="NCBI Taxonomy" id="34317"/>
    <lineage>
        <taxon>Eukaryota</taxon>
        <taxon>Viridiplantae</taxon>
        <taxon>Streptophyta</taxon>
        <taxon>Embryophyta</taxon>
        <taxon>Tracheophyta</taxon>
        <taxon>Spermatophyta</taxon>
        <taxon>Magnoliopsida</taxon>
        <taxon>eudicotyledons</taxon>
        <taxon>Gunneridae</taxon>
        <taxon>Pentapetalae</taxon>
        <taxon>rosids</taxon>
        <taxon>malvids</taxon>
        <taxon>Myrtales</taxon>
        <taxon>Myrtaceae</taxon>
        <taxon>Myrtoideae</taxon>
        <taxon>Eucalypteae</taxon>
        <taxon>Eucalyptus</taxon>
    </lineage>
</organism>
<dbReference type="AlphaFoldDB" id="A0ABD3K1E5"/>
<name>A0ABD3K1E5_EUCGL</name>
<dbReference type="Pfam" id="PF08268">
    <property type="entry name" value="FBA_3"/>
    <property type="match status" value="1"/>
</dbReference>
<dbReference type="NCBIfam" id="TIGR01640">
    <property type="entry name" value="F_box_assoc_1"/>
    <property type="match status" value="1"/>
</dbReference>
<dbReference type="EMBL" id="JBJKBG010000007">
    <property type="protein sequence ID" value="KAL3731542.1"/>
    <property type="molecule type" value="Genomic_DNA"/>
</dbReference>